<dbReference type="FunFam" id="1.10.472.10:FF:000093">
    <property type="entry name" value="Predicted protein"/>
    <property type="match status" value="1"/>
</dbReference>
<evidence type="ECO:0000256" key="1">
    <source>
        <dbReference type="ARBA" id="ARBA00023127"/>
    </source>
</evidence>
<proteinExistence type="predicted"/>
<sequence>MAAEEYYTRDVEDILVVMRQQEMTTYRRRDYLSGNEGFATHVVDGAWRQRIVEWMYGVVDHCSLRRDSVAIAAYYLDSCVEKGLVESRQEFQLAAMTALQLAIKLYDSTMVKLDSMVKLGRGLFTEHDVVNMERKIVNSLEWRLHPPTSICFLRQFLRLLPASVAPPTRYLIAEVARFIAEISVCLCKFISLPPSMIAYAGMLVAIERIDETTLTVDLRDQIHGAMSKVADLDHKSILLIEVVSMLHQSLENNVSLRELMNTIGAQCQGGYRKIDSSEFGQFQTSGAHSPRDVREGV</sequence>
<dbReference type="SUPFAM" id="SSF47954">
    <property type="entry name" value="Cyclin-like"/>
    <property type="match status" value="2"/>
</dbReference>
<dbReference type="InterPro" id="IPR004367">
    <property type="entry name" value="Cyclin_C-dom"/>
</dbReference>
<dbReference type="Gene3D" id="1.10.472.10">
    <property type="entry name" value="Cyclin-like"/>
    <property type="match status" value="2"/>
</dbReference>
<reference evidence="3" key="1">
    <citation type="submission" date="2022-02" db="EMBL/GenBank/DDBJ databases">
        <authorList>
            <person name="Giguere J D."/>
        </authorList>
    </citation>
    <scope>NUCLEOTIDE SEQUENCE</scope>
    <source>
        <strain evidence="3">CCAP 1055/1</strain>
    </source>
</reference>
<dbReference type="Pfam" id="PF02984">
    <property type="entry name" value="Cyclin_C"/>
    <property type="match status" value="1"/>
</dbReference>
<dbReference type="AlphaFoldDB" id="A0A8J9SN32"/>
<accession>A0A8J9SN32</accession>
<feature type="domain" description="Cyclin C-terminal" evidence="2">
    <location>
        <begin position="147"/>
        <end position="266"/>
    </location>
</feature>
<gene>
    <name evidence="3" type="ORF">PTTT1_LOCUS3738</name>
</gene>
<organism evidence="3">
    <name type="scientific">Phaeodactylum tricornutum</name>
    <name type="common">Diatom</name>
    <dbReference type="NCBI Taxonomy" id="2850"/>
    <lineage>
        <taxon>Eukaryota</taxon>
        <taxon>Sar</taxon>
        <taxon>Stramenopiles</taxon>
        <taxon>Ochrophyta</taxon>
        <taxon>Bacillariophyta</taxon>
        <taxon>Bacillariophyceae</taxon>
        <taxon>Bacillariophycidae</taxon>
        <taxon>Naviculales</taxon>
        <taxon>Phaeodactylaceae</taxon>
        <taxon>Phaeodactylum</taxon>
    </lineage>
</organism>
<dbReference type="SMART" id="SM01332">
    <property type="entry name" value="Cyclin_C"/>
    <property type="match status" value="1"/>
</dbReference>
<name>A0A8J9SN32_PHATR</name>
<dbReference type="Pfam" id="PF00134">
    <property type="entry name" value="Cyclin_N"/>
    <property type="match status" value="1"/>
</dbReference>
<keyword evidence="1" id="KW-0195">Cyclin</keyword>
<protein>
    <recommendedName>
        <fullName evidence="2">Cyclin C-terminal domain-containing protein</fullName>
    </recommendedName>
</protein>
<dbReference type="PANTHER" id="PTHR10177">
    <property type="entry name" value="CYCLINS"/>
    <property type="match status" value="1"/>
</dbReference>
<dbReference type="InterPro" id="IPR006671">
    <property type="entry name" value="Cyclin_N"/>
</dbReference>
<dbReference type="InterPro" id="IPR039361">
    <property type="entry name" value="Cyclin"/>
</dbReference>
<evidence type="ECO:0000313" key="3">
    <source>
        <dbReference type="EMBL" id="CAG9277411.1"/>
    </source>
</evidence>
<evidence type="ECO:0000259" key="2">
    <source>
        <dbReference type="SMART" id="SM01332"/>
    </source>
</evidence>
<dbReference type="InterPro" id="IPR036915">
    <property type="entry name" value="Cyclin-like_sf"/>
</dbReference>
<dbReference type="EMBL" id="OU594942">
    <property type="protein sequence ID" value="CAG9277411.1"/>
    <property type="molecule type" value="Genomic_DNA"/>
</dbReference>
<dbReference type="Proteomes" id="UP000836788">
    <property type="component" value="Chromosome 1"/>
</dbReference>